<dbReference type="KEGG" id="ccv:CCV52592_0987"/>
<gene>
    <name evidence="2" type="ORF">CCV52592_0987</name>
</gene>
<protein>
    <submittedName>
        <fullName evidence="2">Membrane protein</fullName>
    </submittedName>
</protein>
<accession>A7GX35</accession>
<evidence type="ECO:0000313" key="3">
    <source>
        <dbReference type="Proteomes" id="UP000006380"/>
    </source>
</evidence>
<dbReference type="OrthoDB" id="5363191at2"/>
<organism evidence="2 3">
    <name type="scientific">Campylobacter curvus (strain 525.92)</name>
    <dbReference type="NCBI Taxonomy" id="360105"/>
    <lineage>
        <taxon>Bacteria</taxon>
        <taxon>Pseudomonadati</taxon>
        <taxon>Campylobacterota</taxon>
        <taxon>Epsilonproteobacteria</taxon>
        <taxon>Campylobacterales</taxon>
        <taxon>Campylobacteraceae</taxon>
        <taxon>Campylobacter</taxon>
    </lineage>
</organism>
<evidence type="ECO:0000256" key="1">
    <source>
        <dbReference type="SAM" id="Phobius"/>
    </source>
</evidence>
<evidence type="ECO:0000313" key="2">
    <source>
        <dbReference type="EMBL" id="EAT99835.1"/>
    </source>
</evidence>
<name>A7GX35_CAMC5</name>
<keyword evidence="1" id="KW-0472">Membrane</keyword>
<keyword evidence="3" id="KW-1185">Reference proteome</keyword>
<keyword evidence="1" id="KW-0812">Transmembrane</keyword>
<reference evidence="2" key="1">
    <citation type="submission" date="2016-07" db="EMBL/GenBank/DDBJ databases">
        <title>Comparative genomics of the Campylobacter concisus group.</title>
        <authorList>
            <person name="Miller W.G."/>
            <person name="Yee E."/>
            <person name="Chapman M.H."/>
            <person name="Huynh S."/>
            <person name="Bono J.L."/>
            <person name="On S.L.W."/>
            <person name="StLeger J."/>
            <person name="Foster G."/>
            <person name="Parker C.T."/>
        </authorList>
    </citation>
    <scope>NUCLEOTIDE SEQUENCE</scope>
    <source>
        <strain evidence="2">525.92</strain>
    </source>
</reference>
<dbReference type="STRING" id="360105.CCV52592_0987"/>
<sequence length="113" mass="12696">MVRNIVFLLGVFIFLSAIWAIKDEKISKKIKAAVTIVLLCGLAFAYLYETHIDKNESKISQLLLEFKQGKSLKCGEYNVTSDKFNYEFGTACFVAKRDAQEFSGVIVPISSCE</sequence>
<proteinExistence type="predicted"/>
<keyword evidence="1" id="KW-1133">Transmembrane helix</keyword>
<feature type="transmembrane region" description="Helical" evidence="1">
    <location>
        <begin position="30"/>
        <end position="48"/>
    </location>
</feature>
<dbReference type="RefSeq" id="WP_009650113.1">
    <property type="nucleotide sequence ID" value="NC_009715.2"/>
</dbReference>
<dbReference type="HOGENOM" id="CLU_168822_1_0_7"/>
<dbReference type="Proteomes" id="UP000006380">
    <property type="component" value="Chromosome"/>
</dbReference>
<dbReference type="EMBL" id="CP000767">
    <property type="protein sequence ID" value="EAT99835.1"/>
    <property type="molecule type" value="Genomic_DNA"/>
</dbReference>
<dbReference type="AlphaFoldDB" id="A7GX35"/>